<evidence type="ECO:0000313" key="5">
    <source>
        <dbReference type="EMBL" id="RGN09982.1"/>
    </source>
</evidence>
<evidence type="ECO:0000313" key="2">
    <source>
        <dbReference type="EMBL" id="MBV3408845.1"/>
    </source>
</evidence>
<evidence type="ECO:0000313" key="3">
    <source>
        <dbReference type="EMBL" id="MQN76960.1"/>
    </source>
</evidence>
<evidence type="ECO:0000259" key="1">
    <source>
        <dbReference type="PROSITE" id="PS50113"/>
    </source>
</evidence>
<evidence type="ECO:0000313" key="4">
    <source>
        <dbReference type="EMBL" id="MQO03460.1"/>
    </source>
</evidence>
<dbReference type="Proteomes" id="UP000390763">
    <property type="component" value="Unassembled WGS sequence"/>
</dbReference>
<dbReference type="Proteomes" id="UP001196316">
    <property type="component" value="Unassembled WGS sequence"/>
</dbReference>
<dbReference type="Proteomes" id="UP000284990">
    <property type="component" value="Unassembled WGS sequence"/>
</dbReference>
<dbReference type="Proteomes" id="UP000423156">
    <property type="component" value="Unassembled WGS sequence"/>
</dbReference>
<dbReference type="Proteomes" id="UP000261245">
    <property type="component" value="Unassembled WGS sequence"/>
</dbReference>
<proteinExistence type="predicted"/>
<evidence type="ECO:0000313" key="7">
    <source>
        <dbReference type="Proteomes" id="UP000261245"/>
    </source>
</evidence>
<name>A0A3E5AFJ9_9BACT</name>
<dbReference type="RefSeq" id="WP_117727869.1">
    <property type="nucleotide sequence ID" value="NZ_CAXTHI010000007.1"/>
</dbReference>
<dbReference type="EMBL" id="JAHOEP010000029">
    <property type="protein sequence ID" value="MBV3408845.1"/>
    <property type="molecule type" value="Genomic_DNA"/>
</dbReference>
<dbReference type="EMBL" id="VZBZ01000029">
    <property type="protein sequence ID" value="MQN76960.1"/>
    <property type="molecule type" value="Genomic_DNA"/>
</dbReference>
<comment type="caution">
    <text evidence="5">The sequence shown here is derived from an EMBL/GenBank/DDBJ whole genome shotgun (WGS) entry which is preliminary data.</text>
</comment>
<dbReference type="Gene3D" id="1.10.10.10">
    <property type="entry name" value="Winged helix-like DNA-binding domain superfamily/Winged helix DNA-binding domain"/>
    <property type="match status" value="1"/>
</dbReference>
<dbReference type="InterPro" id="IPR036388">
    <property type="entry name" value="WH-like_DNA-bd_sf"/>
</dbReference>
<dbReference type="EMBL" id="VZBT01000043">
    <property type="protein sequence ID" value="MQO03460.1"/>
    <property type="molecule type" value="Genomic_DNA"/>
</dbReference>
<dbReference type="InterPro" id="IPR041607">
    <property type="entry name" value="HU-HIG"/>
</dbReference>
<dbReference type="EMBL" id="QSUC01000014">
    <property type="protein sequence ID" value="RGN09982.1"/>
    <property type="molecule type" value="Genomic_DNA"/>
</dbReference>
<evidence type="ECO:0000313" key="6">
    <source>
        <dbReference type="EMBL" id="RHA82529.1"/>
    </source>
</evidence>
<dbReference type="AlphaFoldDB" id="A0A3E5AFJ9"/>
<feature type="domain" description="PAC" evidence="1">
    <location>
        <begin position="1"/>
        <end position="47"/>
    </location>
</feature>
<reference evidence="9 10" key="2">
    <citation type="submission" date="2019-09" db="EMBL/GenBank/DDBJ databases">
        <title>Distinct polysaccharide growth profiles of human intestinal Prevotella copri isolates.</title>
        <authorList>
            <person name="Fehlner-Peach H."/>
            <person name="Magnabosco C."/>
            <person name="Raghavan V."/>
            <person name="Scher J.U."/>
            <person name="Tett A."/>
            <person name="Cox L.M."/>
            <person name="Gottsegen C."/>
            <person name="Watters A."/>
            <person name="Wiltshire- Gordon J.D."/>
            <person name="Segata N."/>
            <person name="Bonneau R."/>
            <person name="Littman D.R."/>
        </authorList>
    </citation>
    <scope>NUCLEOTIDE SEQUENCE [LARGE SCALE GENOMIC DNA]</scope>
    <source>
        <strain evidence="3 10">BU41712</strain>
        <strain evidence="9">iAK279</strain>
    </source>
</reference>
<evidence type="ECO:0000313" key="9">
    <source>
        <dbReference type="Proteomes" id="UP000390763"/>
    </source>
</evidence>
<reference evidence="2" key="3">
    <citation type="submission" date="2021-06" db="EMBL/GenBank/DDBJ databases">
        <title>Collection of gut derived symbiotic bacterial strains cultured from healthy donors.</title>
        <authorList>
            <person name="Lin H."/>
            <person name="Littmann E."/>
            <person name="Pamer E.G."/>
        </authorList>
    </citation>
    <scope>NUCLEOTIDE SEQUENCE</scope>
    <source>
        <strain evidence="2">MSK.21.60</strain>
    </source>
</reference>
<organism evidence="5 7">
    <name type="scientific">Segatella copri</name>
    <dbReference type="NCBI Taxonomy" id="165179"/>
    <lineage>
        <taxon>Bacteria</taxon>
        <taxon>Pseudomonadati</taxon>
        <taxon>Bacteroidota</taxon>
        <taxon>Bacteroidia</taxon>
        <taxon>Bacteroidales</taxon>
        <taxon>Prevotellaceae</taxon>
        <taxon>Segatella</taxon>
    </lineage>
</organism>
<evidence type="ECO:0000313" key="10">
    <source>
        <dbReference type="Proteomes" id="UP000423156"/>
    </source>
</evidence>
<dbReference type="Pfam" id="PF18291">
    <property type="entry name" value="HU-HIG"/>
    <property type="match status" value="1"/>
</dbReference>
<accession>A0A3E5AFJ9</accession>
<protein>
    <recommendedName>
        <fullName evidence="1">PAC domain-containing protein</fullName>
    </recommendedName>
</protein>
<gene>
    <name evidence="6" type="ORF">DW916_14785</name>
    <name evidence="5" type="ORF">DXB80_06985</name>
    <name evidence="4" type="ORF">F7D62_04925</name>
    <name evidence="3" type="ORF">F7D71_03575</name>
    <name evidence="2" type="ORF">KSW80_10615</name>
</gene>
<dbReference type="PROSITE" id="PS50113">
    <property type="entry name" value="PAC"/>
    <property type="match status" value="1"/>
</dbReference>
<reference evidence="7 8" key="1">
    <citation type="submission" date="2018-08" db="EMBL/GenBank/DDBJ databases">
        <title>A genome reference for cultivated species of the human gut microbiota.</title>
        <authorList>
            <person name="Zou Y."/>
            <person name="Xue W."/>
            <person name="Luo G."/>
        </authorList>
    </citation>
    <scope>NUCLEOTIDE SEQUENCE [LARGE SCALE GENOMIC DNA]</scope>
    <source>
        <strain evidence="6 8">AM42-23AC</strain>
        <strain evidence="5 7">OM06-11</strain>
    </source>
</reference>
<evidence type="ECO:0000313" key="8">
    <source>
        <dbReference type="Proteomes" id="UP000284990"/>
    </source>
</evidence>
<dbReference type="EMBL" id="QSFW01000042">
    <property type="protein sequence ID" value="RHA82529.1"/>
    <property type="molecule type" value="Genomic_DNA"/>
</dbReference>
<sequence>MARATGSINYLEHRTPLKDESGKYQIHPMFVKQDVVDREKMEKRVRDHCAMNVSSFISALETLEDETLYALADGNEVRVGDMFIVKPKLGMVKHKDKNGIEWKRTYHEGDLIPANEVDICGLEIQPTKEFLERLKRHSNGCSRQYWSVKSTPKEADKEFADIVEICQQQGYITVKDMIREFGVTRYHANKVLNDLCEEPAARMYATKEGPITLYRLWKKE</sequence>
<dbReference type="InterPro" id="IPR000700">
    <property type="entry name" value="PAS-assoc_C"/>
</dbReference>
<reference evidence="4" key="4">
    <citation type="submission" date="2023-10" db="EMBL/GenBank/DDBJ databases">
        <title>Distinct polysaccharide growth profiles of human intestinal Prevotella copri isolates.</title>
        <authorList>
            <person name="Fehlner-Peach H."/>
            <person name="Magnabosco C."/>
            <person name="Raghavan V."/>
            <person name="Scher J.U."/>
            <person name="Tett A."/>
            <person name="Cox L.M."/>
            <person name="Gottsegen C."/>
            <person name="Watters A."/>
            <person name="Wiltshire- Gordon J.D."/>
            <person name="Segata N."/>
            <person name="Bonneau R."/>
            <person name="Littman D.R."/>
        </authorList>
    </citation>
    <scope>NUCLEOTIDE SEQUENCE</scope>
    <source>
        <strain evidence="4">IAK279</strain>
    </source>
</reference>